<evidence type="ECO:0000313" key="2">
    <source>
        <dbReference type="EMBL" id="MEW2361869.1"/>
    </source>
</evidence>
<dbReference type="Proteomes" id="UP001553843">
    <property type="component" value="Unassembled WGS sequence"/>
</dbReference>
<organism evidence="2 3">
    <name type="scientific">Streptomyces huasconensis</name>
    <dbReference type="NCBI Taxonomy" id="1854574"/>
    <lineage>
        <taxon>Bacteria</taxon>
        <taxon>Bacillati</taxon>
        <taxon>Actinomycetota</taxon>
        <taxon>Actinomycetes</taxon>
        <taxon>Kitasatosporales</taxon>
        <taxon>Streptomycetaceae</taxon>
        <taxon>Streptomyces</taxon>
    </lineage>
</organism>
<keyword evidence="3" id="KW-1185">Reference proteome</keyword>
<dbReference type="EMBL" id="JBEYRS010000002">
    <property type="protein sequence ID" value="MEW2361869.1"/>
    <property type="molecule type" value="Genomic_DNA"/>
</dbReference>
<comment type="caution">
    <text evidence="2">The sequence shown here is derived from an EMBL/GenBank/DDBJ whole genome shotgun (WGS) entry which is preliminary data.</text>
</comment>
<evidence type="ECO:0000259" key="1">
    <source>
        <dbReference type="Pfam" id="PF00656"/>
    </source>
</evidence>
<dbReference type="RefSeq" id="WP_359775770.1">
    <property type="nucleotide sequence ID" value="NZ_JBEYRR010000002.1"/>
</dbReference>
<sequence length="469" mass="52064">MTRLPDPDKSRVVLVGASLYKGFEALPAVDNNLSAMAEVLTDPDICGISPSSVRVMTQPESPNHVLDAIYEAAENCSDMFVFYFSGHGLTSLHSDELLLATPDTDPRRPHSAIRFEDARLAVLSARRAPKKLVILDCCFSGRAMVGSMENSVDLATRSDIEGSYILTAAAETKTALAPPGETYTAFTGELVSLLKDGSPRGREHLDMAAVFSHLYSELAAKSRPLPQQRNRNAGASIILARNKQFRLERDHVASALEYVSKTMIADLKSGNPPEKLRADMMADHLPYAQRINRGSLLARIYPEFSAEICEVLAEIATEPDLDFSDHIELLGTLYNLGWRVEEIKKELLMIAKTPHPHGLAATRAKACMELRRLKVKDLAVEGYMSILMDSDVSAKIRSRQALQMGQNFPHMKNAALRFMWSASKDRRLDATTRIAILREICDLDPETIEEVTQLIRQIKRPESSKADEE</sequence>
<accession>A0ABV3LQY1</accession>
<proteinExistence type="predicted"/>
<dbReference type="InterPro" id="IPR029030">
    <property type="entry name" value="Caspase-like_dom_sf"/>
</dbReference>
<dbReference type="InterPro" id="IPR011600">
    <property type="entry name" value="Pept_C14_caspase"/>
</dbReference>
<feature type="domain" description="Peptidase C14 caspase" evidence="1">
    <location>
        <begin position="11"/>
        <end position="221"/>
    </location>
</feature>
<protein>
    <submittedName>
        <fullName evidence="2">Caspase family protein</fullName>
    </submittedName>
</protein>
<dbReference type="NCBIfam" id="NF047832">
    <property type="entry name" value="caspase_w_EACC1"/>
    <property type="match status" value="1"/>
</dbReference>
<name>A0ABV3LQY1_9ACTN</name>
<evidence type="ECO:0000313" key="3">
    <source>
        <dbReference type="Proteomes" id="UP001553843"/>
    </source>
</evidence>
<dbReference type="Gene3D" id="3.40.50.1460">
    <property type="match status" value="1"/>
</dbReference>
<reference evidence="2 3" key="1">
    <citation type="submission" date="2024-06" db="EMBL/GenBank/DDBJ databases">
        <title>The Natural Products Discovery Center: Release of the First 8490 Sequenced Strains for Exploring Actinobacteria Biosynthetic Diversity.</title>
        <authorList>
            <person name="Kalkreuter E."/>
            <person name="Kautsar S.A."/>
            <person name="Yang D."/>
            <person name="Bader C.D."/>
            <person name="Teijaro C.N."/>
            <person name="Fluegel L."/>
            <person name="Davis C.M."/>
            <person name="Simpson J.R."/>
            <person name="Lauterbach L."/>
            <person name="Steele A.D."/>
            <person name="Gui C."/>
            <person name="Meng S."/>
            <person name="Li G."/>
            <person name="Viehrig K."/>
            <person name="Ye F."/>
            <person name="Su P."/>
            <person name="Kiefer A.F."/>
            <person name="Nichols A."/>
            <person name="Cepeda A.J."/>
            <person name="Yan W."/>
            <person name="Fan B."/>
            <person name="Jiang Y."/>
            <person name="Adhikari A."/>
            <person name="Zheng C.-J."/>
            <person name="Schuster L."/>
            <person name="Cowan T.M."/>
            <person name="Smanski M.J."/>
            <person name="Chevrette M.G."/>
            <person name="De Carvalho L.P.S."/>
            <person name="Shen B."/>
        </authorList>
    </citation>
    <scope>NUCLEOTIDE SEQUENCE [LARGE SCALE GENOMIC DNA]</scope>
    <source>
        <strain evidence="2 3">NPDC047833</strain>
    </source>
</reference>
<dbReference type="SUPFAM" id="SSF52129">
    <property type="entry name" value="Caspase-like"/>
    <property type="match status" value="1"/>
</dbReference>
<dbReference type="Pfam" id="PF00656">
    <property type="entry name" value="Peptidase_C14"/>
    <property type="match status" value="1"/>
</dbReference>
<gene>
    <name evidence="2" type="ORF">AB0887_07825</name>
</gene>